<protein>
    <recommendedName>
        <fullName evidence="7">Putative 4-hydroxy-4-methyl-2-oxoglutarate aldolase</fullName>
        <ecNumber evidence="6">4.1.1.112</ecNumber>
        <ecNumber evidence="5">4.1.3.17</ecNumber>
    </recommendedName>
    <alternativeName>
        <fullName evidence="11">Oxaloacetate decarboxylase</fullName>
    </alternativeName>
    <alternativeName>
        <fullName evidence="9">Regulator of ribonuclease activity homolog</fullName>
    </alternativeName>
    <alternativeName>
        <fullName evidence="10">RraA-like protein</fullName>
    </alternativeName>
</protein>
<accession>A0A544TLT6</accession>
<evidence type="ECO:0000256" key="14">
    <source>
        <dbReference type="SAM" id="MobiDB-lite"/>
    </source>
</evidence>
<evidence type="ECO:0000313" key="15">
    <source>
        <dbReference type="EMBL" id="TQR18431.1"/>
    </source>
</evidence>
<dbReference type="EC" id="4.1.1.112" evidence="6"/>
<evidence type="ECO:0000256" key="2">
    <source>
        <dbReference type="ARBA" id="ARBA00001968"/>
    </source>
</evidence>
<comment type="function">
    <text evidence="8">Catalyzes the aldol cleavage of 4-hydroxy-4-methyl-2-oxoglutarate (HMG) into 2 molecules of pyruvate. Also contains a secondary oxaloacetate (OAA) decarboxylase activity due to the common pyruvate enolate transition state formed following C-C bond cleavage in the retro-aldol and decarboxylation reactions.</text>
</comment>
<organism evidence="15 16">
    <name type="scientific">Psychrobacillus vulpis</name>
    <dbReference type="NCBI Taxonomy" id="2325572"/>
    <lineage>
        <taxon>Bacteria</taxon>
        <taxon>Bacillati</taxon>
        <taxon>Bacillota</taxon>
        <taxon>Bacilli</taxon>
        <taxon>Bacillales</taxon>
        <taxon>Bacillaceae</taxon>
        <taxon>Psychrobacillus</taxon>
    </lineage>
</organism>
<evidence type="ECO:0000256" key="8">
    <source>
        <dbReference type="ARBA" id="ARBA00025046"/>
    </source>
</evidence>
<feature type="region of interest" description="Disordered" evidence="14">
    <location>
        <begin position="196"/>
        <end position="222"/>
    </location>
</feature>
<evidence type="ECO:0000256" key="12">
    <source>
        <dbReference type="ARBA" id="ARBA00047973"/>
    </source>
</evidence>
<sequence>MSIEQLGSKADHLSEELIQRVKRLSSSLISDGMGCTVSMDYTIKPVAPANKIVVGTALTVSVGPGDNVCLHKAVPLGEKGYILVVDGKGDTKNALLGELIATAAKKAGYEGIIVDGLARDQGALRRLDFPVYCKGFIPNGPLKGESGQINTAILCGGVSVRPGDLIVGDDDGVVVIPRENAEEIIRKAEMKAEYEEKRRQEIQNGQMLPAWLREGSKRESTT</sequence>
<dbReference type="AlphaFoldDB" id="A0A544TLT6"/>
<comment type="cofactor">
    <cofactor evidence="2">
        <name>a divalent metal cation</name>
        <dbReference type="ChEBI" id="CHEBI:60240"/>
    </cofactor>
</comment>
<keyword evidence="13" id="KW-0460">Magnesium</keyword>
<dbReference type="GO" id="GO:0008948">
    <property type="term" value="F:oxaloacetate decarboxylase activity"/>
    <property type="evidence" value="ECO:0007669"/>
    <property type="project" value="UniProtKB-EC"/>
</dbReference>
<feature type="binding site" evidence="13">
    <location>
        <position position="119"/>
    </location>
    <ligand>
        <name>substrate</name>
    </ligand>
</feature>
<comment type="similarity">
    <text evidence="3">Belongs to the class II aldolase/RraA-like family.</text>
</comment>
<reference evidence="15 16" key="1">
    <citation type="submission" date="2019-06" db="EMBL/GenBank/DDBJ databases">
        <title>Psychrobacillus vulpis sp. nov., a new species isolated from feces of a red fox that inhabits in The Tablas de Daimiel Natural Park, Albacete, Spain.</title>
        <authorList>
            <person name="Rodriguez M."/>
            <person name="Reina J.C."/>
            <person name="Bejar V."/>
            <person name="Llamas I."/>
        </authorList>
    </citation>
    <scope>NUCLEOTIDE SEQUENCE [LARGE SCALE GENOMIC DNA]</scope>
    <source>
        <strain evidence="15 16">Z8</strain>
    </source>
</reference>
<feature type="binding site" evidence="13">
    <location>
        <begin position="97"/>
        <end position="100"/>
    </location>
    <ligand>
        <name>substrate</name>
    </ligand>
</feature>
<dbReference type="Proteomes" id="UP000316626">
    <property type="component" value="Unassembled WGS sequence"/>
</dbReference>
<dbReference type="GO" id="GO:0047443">
    <property type="term" value="F:4-hydroxy-4-methyl-2-oxoglutarate aldolase activity"/>
    <property type="evidence" value="ECO:0007669"/>
    <property type="project" value="UniProtKB-EC"/>
</dbReference>
<dbReference type="Gene3D" id="3.50.30.40">
    <property type="entry name" value="Ribonuclease E inhibitor RraA/RraA-like"/>
    <property type="match status" value="1"/>
</dbReference>
<evidence type="ECO:0000313" key="16">
    <source>
        <dbReference type="Proteomes" id="UP000316626"/>
    </source>
</evidence>
<evidence type="ECO:0000256" key="9">
    <source>
        <dbReference type="ARBA" id="ARBA00029596"/>
    </source>
</evidence>
<comment type="subunit">
    <text evidence="4">Homotrimer.</text>
</comment>
<comment type="catalytic activity">
    <reaction evidence="1">
        <text>4-hydroxy-4-methyl-2-oxoglutarate = 2 pyruvate</text>
        <dbReference type="Rhea" id="RHEA:22748"/>
        <dbReference type="ChEBI" id="CHEBI:15361"/>
        <dbReference type="ChEBI" id="CHEBI:58276"/>
        <dbReference type="EC" id="4.1.3.17"/>
    </reaction>
</comment>
<feature type="binding site" evidence="13">
    <location>
        <position position="120"/>
    </location>
    <ligand>
        <name>Mg(2+)</name>
        <dbReference type="ChEBI" id="CHEBI:18420"/>
    </ligand>
</feature>
<evidence type="ECO:0000256" key="11">
    <source>
        <dbReference type="ARBA" id="ARBA00032305"/>
    </source>
</evidence>
<evidence type="ECO:0000256" key="5">
    <source>
        <dbReference type="ARBA" id="ARBA00012213"/>
    </source>
</evidence>
<dbReference type="PANTHER" id="PTHR33254">
    <property type="entry name" value="4-HYDROXY-4-METHYL-2-OXOGLUTARATE ALDOLASE 3-RELATED"/>
    <property type="match status" value="1"/>
</dbReference>
<evidence type="ECO:0000256" key="7">
    <source>
        <dbReference type="ARBA" id="ARBA00016549"/>
    </source>
</evidence>
<dbReference type="GO" id="GO:0046872">
    <property type="term" value="F:metal ion binding"/>
    <property type="evidence" value="ECO:0007669"/>
    <property type="project" value="UniProtKB-KW"/>
</dbReference>
<dbReference type="EC" id="4.1.3.17" evidence="5"/>
<evidence type="ECO:0000256" key="13">
    <source>
        <dbReference type="PIRSR" id="PIRSR605493-1"/>
    </source>
</evidence>
<evidence type="ECO:0000256" key="3">
    <source>
        <dbReference type="ARBA" id="ARBA00008621"/>
    </source>
</evidence>
<evidence type="ECO:0000256" key="1">
    <source>
        <dbReference type="ARBA" id="ARBA00001342"/>
    </source>
</evidence>
<keyword evidence="16" id="KW-1185">Reference proteome</keyword>
<dbReference type="CDD" id="cd16841">
    <property type="entry name" value="RraA_family"/>
    <property type="match status" value="1"/>
</dbReference>
<dbReference type="PANTHER" id="PTHR33254:SF4">
    <property type="entry name" value="4-HYDROXY-4-METHYL-2-OXOGLUTARATE ALDOLASE 3-RELATED"/>
    <property type="match status" value="1"/>
</dbReference>
<dbReference type="InterPro" id="IPR036704">
    <property type="entry name" value="RraA/RraA-like_sf"/>
</dbReference>
<dbReference type="SUPFAM" id="SSF89562">
    <property type="entry name" value="RraA-like"/>
    <property type="match status" value="1"/>
</dbReference>
<evidence type="ECO:0000256" key="6">
    <source>
        <dbReference type="ARBA" id="ARBA00012947"/>
    </source>
</evidence>
<gene>
    <name evidence="15" type="ORF">FG384_15965</name>
</gene>
<dbReference type="InterPro" id="IPR005493">
    <property type="entry name" value="RraA/RraA-like"/>
</dbReference>
<name>A0A544TLT6_9BACI</name>
<keyword evidence="13" id="KW-0479">Metal-binding</keyword>
<comment type="caution">
    <text evidence="15">The sequence shown here is derived from an EMBL/GenBank/DDBJ whole genome shotgun (WGS) entry which is preliminary data.</text>
</comment>
<comment type="catalytic activity">
    <reaction evidence="12">
        <text>oxaloacetate + H(+) = pyruvate + CO2</text>
        <dbReference type="Rhea" id="RHEA:15641"/>
        <dbReference type="ChEBI" id="CHEBI:15361"/>
        <dbReference type="ChEBI" id="CHEBI:15378"/>
        <dbReference type="ChEBI" id="CHEBI:16452"/>
        <dbReference type="ChEBI" id="CHEBI:16526"/>
        <dbReference type="EC" id="4.1.1.112"/>
    </reaction>
</comment>
<comment type="cofactor">
    <cofactor evidence="13">
        <name>Mg(2+)</name>
        <dbReference type="ChEBI" id="CHEBI:18420"/>
    </cofactor>
</comment>
<dbReference type="RefSeq" id="WP_142643708.1">
    <property type="nucleotide sequence ID" value="NZ_VDGI01000020.1"/>
</dbReference>
<dbReference type="EMBL" id="VDGI01000020">
    <property type="protein sequence ID" value="TQR18431.1"/>
    <property type="molecule type" value="Genomic_DNA"/>
</dbReference>
<dbReference type="OrthoDB" id="9784786at2"/>
<evidence type="ECO:0000256" key="4">
    <source>
        <dbReference type="ARBA" id="ARBA00011233"/>
    </source>
</evidence>
<proteinExistence type="inferred from homology"/>
<dbReference type="Pfam" id="PF03737">
    <property type="entry name" value="RraA-like"/>
    <property type="match status" value="1"/>
</dbReference>
<evidence type="ECO:0000256" key="10">
    <source>
        <dbReference type="ARBA" id="ARBA00030169"/>
    </source>
</evidence>